<evidence type="ECO:0000259" key="1">
    <source>
        <dbReference type="Pfam" id="PF03886"/>
    </source>
</evidence>
<proteinExistence type="predicted"/>
<dbReference type="SUPFAM" id="SSF159594">
    <property type="entry name" value="XCC0632-like"/>
    <property type="match status" value="1"/>
</dbReference>
<dbReference type="Pfam" id="PF03886">
    <property type="entry name" value="ABC_trans_aux"/>
    <property type="match status" value="1"/>
</dbReference>
<feature type="domain" description="ABC-type transport auxiliary lipoprotein component" evidence="1">
    <location>
        <begin position="45"/>
        <end position="206"/>
    </location>
</feature>
<dbReference type="Gene3D" id="3.40.50.10610">
    <property type="entry name" value="ABC-type transport auxiliary lipoprotein component"/>
    <property type="match status" value="1"/>
</dbReference>
<sequence length="222" mass="23388">MTTRPCPPAAFHRLAPATMAIGLGLLLAGCSIVGNKPKDAPTVYAPDPRPAAAPEWPSVTWQLGVTAPASSRSVDSVRIAVRPSANELQVYKGATWAKPPSAMLVDSLLRTLEDSGRIPVATRAGSGINTDYRLVLDIRRFESAYADAAAMPSATIEVNAKLMHVKDQQVVASRTFLQAQPASATAVPAVIDAFDRALGALTGQMAGWVLASGEAHERGVHR</sequence>
<name>A0A3M8SSQ8_9GAMM</name>
<evidence type="ECO:0000313" key="2">
    <source>
        <dbReference type="EMBL" id="RNF84341.1"/>
    </source>
</evidence>
<keyword evidence="3" id="KW-1185">Reference proteome</keyword>
<reference evidence="2 3" key="1">
    <citation type="submission" date="2018-11" db="EMBL/GenBank/DDBJ databases">
        <title>Lysobacter cryohumiis sp. nov., isolated from soil in the Tianshan Mountains, Xinjiang, China.</title>
        <authorList>
            <person name="Luo Y."/>
            <person name="Sheng H."/>
        </authorList>
    </citation>
    <scope>NUCLEOTIDE SEQUENCE [LARGE SCALE GENOMIC DNA]</scope>
    <source>
        <strain evidence="2 3">ZS60</strain>
    </source>
</reference>
<dbReference type="OrthoDB" id="5795476at2"/>
<dbReference type="InterPro" id="IPR005586">
    <property type="entry name" value="ABC_trans_aux"/>
</dbReference>
<comment type="caution">
    <text evidence="2">The sequence shown here is derived from an EMBL/GenBank/DDBJ whole genome shotgun (WGS) entry which is preliminary data.</text>
</comment>
<dbReference type="EMBL" id="RIBS01000003">
    <property type="protein sequence ID" value="RNF84341.1"/>
    <property type="molecule type" value="Genomic_DNA"/>
</dbReference>
<dbReference type="AlphaFoldDB" id="A0A3M8SSQ8"/>
<gene>
    <name evidence="2" type="ORF">EER27_08140</name>
</gene>
<accession>A0A3M8SSQ8</accession>
<evidence type="ECO:0000313" key="3">
    <source>
        <dbReference type="Proteomes" id="UP000267049"/>
    </source>
</evidence>
<dbReference type="PROSITE" id="PS51257">
    <property type="entry name" value="PROKAR_LIPOPROTEIN"/>
    <property type="match status" value="1"/>
</dbReference>
<dbReference type="Proteomes" id="UP000267049">
    <property type="component" value="Unassembled WGS sequence"/>
</dbReference>
<protein>
    <submittedName>
        <fullName evidence="2">ABC transporter</fullName>
    </submittedName>
</protein>
<organism evidence="2 3">
    <name type="scientific">Montanilutibacter psychrotolerans</name>
    <dbReference type="NCBI Taxonomy" id="1327343"/>
    <lineage>
        <taxon>Bacteria</taxon>
        <taxon>Pseudomonadati</taxon>
        <taxon>Pseudomonadota</taxon>
        <taxon>Gammaproteobacteria</taxon>
        <taxon>Lysobacterales</taxon>
        <taxon>Lysobacteraceae</taxon>
        <taxon>Montanilutibacter</taxon>
    </lineage>
</organism>